<proteinExistence type="predicted"/>
<feature type="compositionally biased region" description="Polar residues" evidence="1">
    <location>
        <begin position="1"/>
        <end position="15"/>
    </location>
</feature>
<feature type="compositionally biased region" description="Polar residues" evidence="1">
    <location>
        <begin position="31"/>
        <end position="55"/>
    </location>
</feature>
<feature type="region of interest" description="Disordered" evidence="1">
    <location>
        <begin position="297"/>
        <end position="324"/>
    </location>
</feature>
<dbReference type="EMBL" id="CP111017">
    <property type="protein sequence ID" value="WAR09440.1"/>
    <property type="molecule type" value="Genomic_DNA"/>
</dbReference>
<dbReference type="Proteomes" id="UP001164746">
    <property type="component" value="Chromosome 6"/>
</dbReference>
<gene>
    <name evidence="2" type="ORF">MAR_019398</name>
</gene>
<feature type="region of interest" description="Disordered" evidence="1">
    <location>
        <begin position="70"/>
        <end position="143"/>
    </location>
</feature>
<evidence type="ECO:0000313" key="2">
    <source>
        <dbReference type="EMBL" id="WAR09440.1"/>
    </source>
</evidence>
<evidence type="ECO:0000313" key="3">
    <source>
        <dbReference type="Proteomes" id="UP001164746"/>
    </source>
</evidence>
<feature type="region of interest" description="Disordered" evidence="1">
    <location>
        <begin position="1"/>
        <end position="57"/>
    </location>
</feature>
<accession>A0ABY7EHG3</accession>
<evidence type="ECO:0000256" key="1">
    <source>
        <dbReference type="SAM" id="MobiDB-lite"/>
    </source>
</evidence>
<sequence length="547" mass="60814">MESTQSATSTVSEKATSLKIRYRGTQAGGQHDNQSISEQPTKCPTSAQGSKSSATAEVKPVTFEAFQDVPFSQHSTFINKPKKNKNQFGPGMSKRVQKGGIRQTIFSNDGKDRPKVNSASENSESRREDNVESGPNVSHSAQQSLTAVTLMSPKGEMDRDTVDVQLLREGAQFEEGRHLQATVKSKTCVNDNNSMMSHPRTNTKGQLMGDLTSNGSTAAPISLETGDHNATNSARSSEFCSLLSPSVELDGGTLEVQELREHVLLEETEPEQVREENINSEKHENKLMLQKQTITGVQSKEDLAPDDSATTSVSLEPDASASYKLNSEEEITQIHVRNIVADESLEMLMIFQSEAQAITDKQLTKISSATADLCIQDKQHLRSSTGDMGSCEGKKDFVILHADCDTERTHDYKEHLEDITRDPNIRPPLSVDLYSSIDVNKPGLQGLEKLYDTYRNILVFVTRAFESDYYAKFQNEIVQTFGLQSGPECAYRVLPVWREYEKKHSTITALKCLLGFPYVWFAGKPAMKRIYIDIVKTTVVKSRREIP</sequence>
<reference evidence="2" key="1">
    <citation type="submission" date="2022-11" db="EMBL/GenBank/DDBJ databases">
        <title>Centuries of genome instability and evolution in soft-shell clam transmissible cancer (bioRxiv).</title>
        <authorList>
            <person name="Hart S.F.M."/>
            <person name="Yonemitsu M.A."/>
            <person name="Giersch R.M."/>
            <person name="Beal B.F."/>
            <person name="Arriagada G."/>
            <person name="Davis B.W."/>
            <person name="Ostrander E.A."/>
            <person name="Goff S.P."/>
            <person name="Metzger M.J."/>
        </authorList>
    </citation>
    <scope>NUCLEOTIDE SEQUENCE</scope>
    <source>
        <strain evidence="2">MELC-2E11</strain>
        <tissue evidence="2">Siphon/mantle</tissue>
    </source>
</reference>
<protein>
    <submittedName>
        <fullName evidence="2">Uncharacterized protein</fullName>
    </submittedName>
</protein>
<keyword evidence="3" id="KW-1185">Reference proteome</keyword>
<name>A0ABY7EHG3_MYAAR</name>
<organism evidence="2 3">
    <name type="scientific">Mya arenaria</name>
    <name type="common">Soft-shell clam</name>
    <dbReference type="NCBI Taxonomy" id="6604"/>
    <lineage>
        <taxon>Eukaryota</taxon>
        <taxon>Metazoa</taxon>
        <taxon>Spiralia</taxon>
        <taxon>Lophotrochozoa</taxon>
        <taxon>Mollusca</taxon>
        <taxon>Bivalvia</taxon>
        <taxon>Autobranchia</taxon>
        <taxon>Heteroconchia</taxon>
        <taxon>Euheterodonta</taxon>
        <taxon>Imparidentia</taxon>
        <taxon>Neoheterodontei</taxon>
        <taxon>Myida</taxon>
        <taxon>Myoidea</taxon>
        <taxon>Myidae</taxon>
        <taxon>Mya</taxon>
    </lineage>
</organism>